<dbReference type="PANTHER" id="PTHR31339:SF9">
    <property type="entry name" value="PLASMIN AND FIBRONECTIN-BINDING PROTEIN A"/>
    <property type="match status" value="1"/>
</dbReference>
<protein>
    <submittedName>
        <fullName evidence="2">Polygalacturonase</fullName>
    </submittedName>
</protein>
<reference evidence="2 3" key="1">
    <citation type="submission" date="2020-08" db="EMBL/GenBank/DDBJ databases">
        <title>Genomic Encyclopedia of Type Strains, Phase IV (KMG-IV): sequencing the most valuable type-strain genomes for metagenomic binning, comparative biology and taxonomic classification.</title>
        <authorList>
            <person name="Goeker M."/>
        </authorList>
    </citation>
    <scope>NUCLEOTIDE SEQUENCE [LARGE SCALE GENOMIC DNA]</scope>
    <source>
        <strain evidence="2 3">DSM 27163</strain>
    </source>
</reference>
<keyword evidence="3" id="KW-1185">Reference proteome</keyword>
<evidence type="ECO:0000313" key="2">
    <source>
        <dbReference type="EMBL" id="MBB5705742.1"/>
    </source>
</evidence>
<dbReference type="PANTHER" id="PTHR31339">
    <property type="entry name" value="PECTIN LYASE-RELATED"/>
    <property type="match status" value="1"/>
</dbReference>
<dbReference type="SUPFAM" id="SSF51126">
    <property type="entry name" value="Pectin lyase-like"/>
    <property type="match status" value="1"/>
</dbReference>
<feature type="domain" description="Rhamnogalacturonase A/B/Epimerase-like pectate lyase" evidence="1">
    <location>
        <begin position="43"/>
        <end position="88"/>
    </location>
</feature>
<organism evidence="2 3">
    <name type="scientific">Sphingopyxis panaciterrulae</name>
    <dbReference type="NCBI Taxonomy" id="462372"/>
    <lineage>
        <taxon>Bacteria</taxon>
        <taxon>Pseudomonadati</taxon>
        <taxon>Pseudomonadota</taxon>
        <taxon>Alphaproteobacteria</taxon>
        <taxon>Sphingomonadales</taxon>
        <taxon>Sphingomonadaceae</taxon>
        <taxon>Sphingopyxis</taxon>
    </lineage>
</organism>
<evidence type="ECO:0000259" key="1">
    <source>
        <dbReference type="Pfam" id="PF12708"/>
    </source>
</evidence>
<accession>A0A7W9B4B2</accession>
<sequence length="545" mass="58021">MTGVSRSMLDRADVSRRAALLGIGTAAAMSPSIVRATGSLAGFHNVRDYGARGDGRTVDSGAINKAITAAARAGGGTVVVPPGRYLCFSIRLQNDVTIALTAGAVIEAADPDRHGGRYDAPENYLEEQFQDFGITHVHNSLIYGDGVSNAAIVGRGMLHGLGLDREGPGAHWHGVEGWQSAKALGISPRELLLRDPKEQATLGRANKAIGLMNCRNILLRDFTILQAGHFSVIAHGVTNMTIDALTIDTDRDGIDIDCCRDVRVTNCIVNAPKDDAIVLKSSYALGRKVRCEDIAILGCKTSGYTMGSLLDGSYRKSDYAAPDKLGPLGRIKMGTETNGGFRNILISDCTCEASRGILIGVVDGGTMEDVVVSDIVMRDPVNHPLFVHQSGRLRAPEGTMIGQCRRIRFDNINVSGANPRFPCGLTGQKGYPIEDVTFSNIFVQSAGGGTAADAARVPEERPTSSLEVSYLRTLPAQGLYARHAERLTVRGVEFVVDKPDARPLFLLDDVQGATIDGVTSAQPRDKALVQRGSSNVALGDVRTVG</sequence>
<dbReference type="InterPro" id="IPR024535">
    <property type="entry name" value="RHGA/B-epi-like_pectate_lyase"/>
</dbReference>
<name>A0A7W9B4B2_9SPHN</name>
<dbReference type="InterPro" id="IPR012334">
    <property type="entry name" value="Pectin_lyas_fold"/>
</dbReference>
<proteinExistence type="predicted"/>
<dbReference type="InterPro" id="IPR051801">
    <property type="entry name" value="GH28_Enzymes"/>
</dbReference>
<dbReference type="EMBL" id="JACIJH010000002">
    <property type="protein sequence ID" value="MBB5705742.1"/>
    <property type="molecule type" value="Genomic_DNA"/>
</dbReference>
<dbReference type="Pfam" id="PF12708">
    <property type="entry name" value="Pect-lyase_RHGA_epim"/>
    <property type="match status" value="1"/>
</dbReference>
<dbReference type="AlphaFoldDB" id="A0A7W9B4B2"/>
<evidence type="ECO:0000313" key="3">
    <source>
        <dbReference type="Proteomes" id="UP000537161"/>
    </source>
</evidence>
<gene>
    <name evidence="2" type="ORF">FHR21_001075</name>
</gene>
<comment type="caution">
    <text evidence="2">The sequence shown here is derived from an EMBL/GenBank/DDBJ whole genome shotgun (WGS) entry which is preliminary data.</text>
</comment>
<dbReference type="Gene3D" id="2.160.20.10">
    <property type="entry name" value="Single-stranded right-handed beta-helix, Pectin lyase-like"/>
    <property type="match status" value="1"/>
</dbReference>
<dbReference type="RefSeq" id="WP_246427068.1">
    <property type="nucleotide sequence ID" value="NZ_JACIJH010000002.1"/>
</dbReference>
<dbReference type="Proteomes" id="UP000537161">
    <property type="component" value="Unassembled WGS sequence"/>
</dbReference>
<dbReference type="InterPro" id="IPR011050">
    <property type="entry name" value="Pectin_lyase_fold/virulence"/>
</dbReference>